<dbReference type="EMBL" id="KB007894">
    <property type="protein sequence ID" value="ELR21949.1"/>
    <property type="molecule type" value="Genomic_DNA"/>
</dbReference>
<dbReference type="VEuPathDB" id="AmoebaDB:ACA1_046690"/>
<keyword evidence="3" id="KW-1185">Reference proteome</keyword>
<evidence type="ECO:0000313" key="2">
    <source>
        <dbReference type="EMBL" id="ELR21949.1"/>
    </source>
</evidence>
<dbReference type="InterPro" id="IPR029063">
    <property type="entry name" value="SAM-dependent_MTases_sf"/>
</dbReference>
<dbReference type="SUPFAM" id="SSF53335">
    <property type="entry name" value="S-adenosyl-L-methionine-dependent methyltransferases"/>
    <property type="match status" value="1"/>
</dbReference>
<name>L8H8V0_ACACF</name>
<dbReference type="AlphaFoldDB" id="L8H8V0"/>
<evidence type="ECO:0000256" key="1">
    <source>
        <dbReference type="SAM" id="MobiDB-lite"/>
    </source>
</evidence>
<reference evidence="2 3" key="1">
    <citation type="journal article" date="2013" name="Genome Biol.">
        <title>Genome of Acanthamoeba castellanii highlights extensive lateral gene transfer and early evolution of tyrosine kinase signaling.</title>
        <authorList>
            <person name="Clarke M."/>
            <person name="Lohan A.J."/>
            <person name="Liu B."/>
            <person name="Lagkouvardos I."/>
            <person name="Roy S."/>
            <person name="Zafar N."/>
            <person name="Bertelli C."/>
            <person name="Schilde C."/>
            <person name="Kianianmomeni A."/>
            <person name="Burglin T.R."/>
            <person name="Frech C."/>
            <person name="Turcotte B."/>
            <person name="Kopec K.O."/>
            <person name="Synnott J.M."/>
            <person name="Choo C."/>
            <person name="Paponov I."/>
            <person name="Finkler A."/>
            <person name="Soon Heng Tan C."/>
            <person name="Hutchins A.P."/>
            <person name="Weinmeier T."/>
            <person name="Rattei T."/>
            <person name="Chu J.S."/>
            <person name="Gimenez G."/>
            <person name="Irimia M."/>
            <person name="Rigden D.J."/>
            <person name="Fitzpatrick D.A."/>
            <person name="Lorenzo-Morales J."/>
            <person name="Bateman A."/>
            <person name="Chiu C.H."/>
            <person name="Tang P."/>
            <person name="Hegemann P."/>
            <person name="Fromm H."/>
            <person name="Raoult D."/>
            <person name="Greub G."/>
            <person name="Miranda-Saavedra D."/>
            <person name="Chen N."/>
            <person name="Nash P."/>
            <person name="Ginger M.L."/>
            <person name="Horn M."/>
            <person name="Schaap P."/>
            <person name="Caler L."/>
            <person name="Loftus B."/>
        </authorList>
    </citation>
    <scope>NUCLEOTIDE SEQUENCE [LARGE SCALE GENOMIC DNA]</scope>
    <source>
        <strain evidence="2 3">Neff</strain>
    </source>
</reference>
<proteinExistence type="predicted"/>
<dbReference type="KEGG" id="acan:ACA1_046690"/>
<dbReference type="RefSeq" id="XP_004347781.1">
    <property type="nucleotide sequence ID" value="XM_004347731.1"/>
</dbReference>
<protein>
    <submittedName>
        <fullName evidence="2">Uncharacterized protein</fullName>
    </submittedName>
</protein>
<sequence>MKENISYEVFISQHGNTQKLAYNPLRFAAEDGSVFTLSEASETADREQSQLDAANTEPGEGALDHDSGGGESASADDEARERHIREGRILEEYGKENECIGSLLYMSNLKMHRTRGYATTTDFSKEFARAAGVKEGHVTLDLFLGLGYVSQEALNLGAERVVAFEKYTAVQNLVRRNPWSMNIDDPSLAHRFKLQTLDVQREKSLPLFRFFADYQRKGILPSLFNSVIIDPPKKKVMLYIYSKYFLENLAEWTKKGGVVAAYMPPGGLSPKFSQCREELVQTFEDTRKFEFIDCWDQEKMIWRFRRR</sequence>
<dbReference type="GeneID" id="14922867"/>
<dbReference type="Proteomes" id="UP000011083">
    <property type="component" value="Unassembled WGS sequence"/>
</dbReference>
<gene>
    <name evidence="2" type="ORF">ACA1_046690</name>
</gene>
<organism evidence="2 3">
    <name type="scientific">Acanthamoeba castellanii (strain ATCC 30010 / Neff)</name>
    <dbReference type="NCBI Taxonomy" id="1257118"/>
    <lineage>
        <taxon>Eukaryota</taxon>
        <taxon>Amoebozoa</taxon>
        <taxon>Discosea</taxon>
        <taxon>Longamoebia</taxon>
        <taxon>Centramoebida</taxon>
        <taxon>Acanthamoebidae</taxon>
        <taxon>Acanthamoeba</taxon>
    </lineage>
</organism>
<accession>L8H8V0</accession>
<dbReference type="Gene3D" id="3.40.50.150">
    <property type="entry name" value="Vaccinia Virus protein VP39"/>
    <property type="match status" value="1"/>
</dbReference>
<evidence type="ECO:0000313" key="3">
    <source>
        <dbReference type="Proteomes" id="UP000011083"/>
    </source>
</evidence>
<feature type="region of interest" description="Disordered" evidence="1">
    <location>
        <begin position="38"/>
        <end position="81"/>
    </location>
</feature>